<dbReference type="EnsemblMetazoa" id="PPA39491.1">
    <property type="protein sequence ID" value="PPA39491.1"/>
    <property type="gene ID" value="WBGene00277860"/>
</dbReference>
<dbReference type="AlphaFoldDB" id="A0A2A6B3W4"/>
<keyword evidence="2" id="KW-1185">Reference proteome</keyword>
<gene>
    <name evidence="1" type="primary">WBGene00277860</name>
</gene>
<reference evidence="2" key="1">
    <citation type="journal article" date="2008" name="Nat. Genet.">
        <title>The Pristionchus pacificus genome provides a unique perspective on nematode lifestyle and parasitism.</title>
        <authorList>
            <person name="Dieterich C."/>
            <person name="Clifton S.W."/>
            <person name="Schuster L.N."/>
            <person name="Chinwalla A."/>
            <person name="Delehaunty K."/>
            <person name="Dinkelacker I."/>
            <person name="Fulton L."/>
            <person name="Fulton R."/>
            <person name="Godfrey J."/>
            <person name="Minx P."/>
            <person name="Mitreva M."/>
            <person name="Roeseler W."/>
            <person name="Tian H."/>
            <person name="Witte H."/>
            <person name="Yang S.P."/>
            <person name="Wilson R.K."/>
            <person name="Sommer R.J."/>
        </authorList>
    </citation>
    <scope>NUCLEOTIDE SEQUENCE [LARGE SCALE GENOMIC DNA]</scope>
    <source>
        <strain evidence="2">PS312</strain>
    </source>
</reference>
<evidence type="ECO:0000313" key="1">
    <source>
        <dbReference type="EnsemblMetazoa" id="PPA39491.1"/>
    </source>
</evidence>
<organism evidence="1 2">
    <name type="scientific">Pristionchus pacificus</name>
    <name type="common">Parasitic nematode worm</name>
    <dbReference type="NCBI Taxonomy" id="54126"/>
    <lineage>
        <taxon>Eukaryota</taxon>
        <taxon>Metazoa</taxon>
        <taxon>Ecdysozoa</taxon>
        <taxon>Nematoda</taxon>
        <taxon>Chromadorea</taxon>
        <taxon>Rhabditida</taxon>
        <taxon>Rhabditina</taxon>
        <taxon>Diplogasteromorpha</taxon>
        <taxon>Diplogasteroidea</taxon>
        <taxon>Neodiplogasteridae</taxon>
        <taxon>Pristionchus</taxon>
    </lineage>
</organism>
<accession>A0A2A6B3W4</accession>
<dbReference type="Proteomes" id="UP000005239">
    <property type="component" value="Unassembled WGS sequence"/>
</dbReference>
<evidence type="ECO:0000313" key="2">
    <source>
        <dbReference type="Proteomes" id="UP000005239"/>
    </source>
</evidence>
<sequence>MPSLISICLLIFIQSSLIPAAPINNIDLNAAAREIEGLSKNSQAFLNYIYFHTIIATIIGVAALALFCGLLILIMRFICFTLNAIYTSCNT</sequence>
<reference evidence="1" key="2">
    <citation type="submission" date="2022-06" db="UniProtKB">
        <authorList>
            <consortium name="EnsemblMetazoa"/>
        </authorList>
    </citation>
    <scope>IDENTIFICATION</scope>
    <source>
        <strain evidence="1">PS312</strain>
    </source>
</reference>
<accession>A0A8R1UUY4</accession>
<name>A0A2A6B3W4_PRIPA</name>
<protein>
    <submittedName>
        <fullName evidence="1">Uncharacterized protein</fullName>
    </submittedName>
</protein>
<proteinExistence type="predicted"/>